<evidence type="ECO:0000313" key="5">
    <source>
        <dbReference type="EMBL" id="TRX37599.1"/>
    </source>
</evidence>
<dbReference type="RefSeq" id="WP_144257091.1">
    <property type="nucleotide sequence ID" value="NZ_VJZT01000013.1"/>
</dbReference>
<evidence type="ECO:0000259" key="4">
    <source>
        <dbReference type="Pfam" id="PF05569"/>
    </source>
</evidence>
<comment type="caution">
    <text evidence="5">The sequence shown here is derived from an EMBL/GenBank/DDBJ whole genome shotgun (WGS) entry which is preliminary data.</text>
</comment>
<evidence type="ECO:0000256" key="1">
    <source>
        <dbReference type="SAM" id="Coils"/>
    </source>
</evidence>
<evidence type="ECO:0000313" key="6">
    <source>
        <dbReference type="Proteomes" id="UP000316371"/>
    </source>
</evidence>
<evidence type="ECO:0000256" key="2">
    <source>
        <dbReference type="SAM" id="MobiDB-lite"/>
    </source>
</evidence>
<dbReference type="PANTHER" id="PTHR34978:SF3">
    <property type="entry name" value="SLR0241 PROTEIN"/>
    <property type="match status" value="1"/>
</dbReference>
<evidence type="ECO:0000256" key="3">
    <source>
        <dbReference type="SAM" id="Phobius"/>
    </source>
</evidence>
<dbReference type="Pfam" id="PF05569">
    <property type="entry name" value="Peptidase_M56"/>
    <property type="match status" value="1"/>
</dbReference>
<feature type="domain" description="Peptidase M56" evidence="4">
    <location>
        <begin position="153"/>
        <end position="254"/>
    </location>
</feature>
<feature type="compositionally biased region" description="Pro residues" evidence="2">
    <location>
        <begin position="513"/>
        <end position="528"/>
    </location>
</feature>
<keyword evidence="3" id="KW-1133">Transmembrane helix</keyword>
<dbReference type="InterPro" id="IPR008756">
    <property type="entry name" value="Peptidase_M56"/>
</dbReference>
<organism evidence="5 6">
    <name type="scientific">Flavobacterium restrictum</name>
    <dbReference type="NCBI Taxonomy" id="2594428"/>
    <lineage>
        <taxon>Bacteria</taxon>
        <taxon>Pseudomonadati</taxon>
        <taxon>Bacteroidota</taxon>
        <taxon>Flavobacteriia</taxon>
        <taxon>Flavobacteriales</taxon>
        <taxon>Flavobacteriaceae</taxon>
        <taxon>Flavobacterium</taxon>
    </lineage>
</organism>
<keyword evidence="6" id="KW-1185">Reference proteome</keyword>
<feature type="transmembrane region" description="Helical" evidence="3">
    <location>
        <begin position="178"/>
        <end position="196"/>
    </location>
</feature>
<feature type="region of interest" description="Disordered" evidence="2">
    <location>
        <begin position="508"/>
        <end position="553"/>
    </location>
</feature>
<keyword evidence="3" id="KW-0812">Transmembrane</keyword>
<feature type="coiled-coil region" evidence="1">
    <location>
        <begin position="558"/>
        <end position="610"/>
    </location>
</feature>
<feature type="transmembrane region" description="Helical" evidence="3">
    <location>
        <begin position="6"/>
        <end position="25"/>
    </location>
</feature>
<feature type="transmembrane region" description="Helical" evidence="3">
    <location>
        <begin position="87"/>
        <end position="107"/>
    </location>
</feature>
<feature type="transmembrane region" description="Helical" evidence="3">
    <location>
        <begin position="264"/>
        <end position="283"/>
    </location>
</feature>
<dbReference type="OrthoDB" id="1522859at2"/>
<dbReference type="InterPro" id="IPR052173">
    <property type="entry name" value="Beta-lactam_resp_regulator"/>
</dbReference>
<accession>A0A553DXS6</accession>
<dbReference type="Proteomes" id="UP000316371">
    <property type="component" value="Unassembled WGS sequence"/>
</dbReference>
<name>A0A553DXS6_9FLAO</name>
<dbReference type="CDD" id="cd07341">
    <property type="entry name" value="M56_BlaR1_MecR1_like"/>
    <property type="match status" value="1"/>
</dbReference>
<feature type="transmembrane region" description="Helical" evidence="3">
    <location>
        <begin position="37"/>
        <end position="60"/>
    </location>
</feature>
<dbReference type="AlphaFoldDB" id="A0A553DXS6"/>
<dbReference type="PANTHER" id="PTHR34978">
    <property type="entry name" value="POSSIBLE SENSOR-TRANSDUCER PROTEIN BLAR"/>
    <property type="match status" value="1"/>
</dbReference>
<keyword evidence="3" id="KW-0472">Membrane</keyword>
<proteinExistence type="predicted"/>
<dbReference type="EMBL" id="VJZT01000013">
    <property type="protein sequence ID" value="TRX37599.1"/>
    <property type="molecule type" value="Genomic_DNA"/>
</dbReference>
<keyword evidence="1" id="KW-0175">Coiled coil</keyword>
<sequence>METLFIFLLKSSGLMVLFYLAYHFLLRKDTFFSSNRWFLLAGLFTSVCLPMVVFTKIVWINPTHFTSNWSKIPVSIAPKNDSFDLNWFWILGICYSLGIVFLILQFGKEFYSLQRVLKGKTRQQQADYILIDLDENIAPFSYFNTIVYNSSLYSIAELENILEHEKIHSEQNHTLDVLVTRVFCIFFWFNPFIWWYKNAILQNLEFIADSEATKKISDKKAYQLTLLKITTHGNCVAITNHFYQSLIKKRIVMLNKNQSKKWSSWKYFIILPALVAFVFLYQIKVIAQEKKQNTLQEKTNENGIDMYTITKNTSEAELLEKAATIEKNFGIKVRFTGFKRNTNNELTAIAIQLKKGTEISENRTIRSSTAIKPFNITINKNSNGILEINFIEDHNLNETVFKESNSSIPNTSTPINTKIIIDGSESDQSTMNSLDPNTIESMNVVKNTKNPEIRITTKKYAKLLSENELYINGEKVNEEEFIALNQNNIDKMDVNKNEKRITITTKKNYKLIPPSPPKFPDGPMPEAPAPDMSKMPTPPNLPSNTGDKKAMSQYHKKMKEFEEKMEAFEPDMSAYEKEIEEIMAKREAIYEKQMALYEEALEKYQEAMEKNND</sequence>
<protein>
    <submittedName>
        <fullName evidence="5">Peptidase M56</fullName>
    </submittedName>
</protein>
<reference evidence="5 6" key="1">
    <citation type="submission" date="2019-07" db="EMBL/GenBank/DDBJ databases">
        <title>Novel species of Flavobacterium.</title>
        <authorList>
            <person name="Liu Q."/>
            <person name="Xin Y.-H."/>
        </authorList>
    </citation>
    <scope>NUCLEOTIDE SEQUENCE [LARGE SCALE GENOMIC DNA]</scope>
    <source>
        <strain evidence="5 6">LB1R34</strain>
    </source>
</reference>
<gene>
    <name evidence="5" type="ORF">FNW21_12505</name>
</gene>
<feature type="transmembrane region" description="Helical" evidence="3">
    <location>
        <begin position="221"/>
        <end position="243"/>
    </location>
</feature>